<feature type="region of interest" description="Disordered" evidence="1">
    <location>
        <begin position="760"/>
        <end position="792"/>
    </location>
</feature>
<dbReference type="SUPFAM" id="SSF53098">
    <property type="entry name" value="Ribonuclease H-like"/>
    <property type="match status" value="1"/>
</dbReference>
<protein>
    <recommendedName>
        <fullName evidence="2">Piwi domain-containing protein</fullName>
    </recommendedName>
</protein>
<reference evidence="3 4" key="1">
    <citation type="submission" date="2023-08" db="EMBL/GenBank/DDBJ databases">
        <title>Black Yeasts Isolated from many extreme environments.</title>
        <authorList>
            <person name="Coleine C."/>
            <person name="Stajich J.E."/>
            <person name="Selbmann L."/>
        </authorList>
    </citation>
    <scope>NUCLEOTIDE SEQUENCE [LARGE SCALE GENOMIC DNA]</scope>
    <source>
        <strain evidence="3 4">CCFEE 6328</strain>
    </source>
</reference>
<dbReference type="InterPro" id="IPR012337">
    <property type="entry name" value="RNaseH-like_sf"/>
</dbReference>
<feature type="compositionally biased region" description="Polar residues" evidence="1">
    <location>
        <begin position="81"/>
        <end position="101"/>
    </location>
</feature>
<gene>
    <name evidence="3" type="ORF">LTR69_010636</name>
</gene>
<dbReference type="Pfam" id="PF16486">
    <property type="entry name" value="ArgoN"/>
    <property type="match status" value="1"/>
</dbReference>
<dbReference type="EMBL" id="JAVRRF010000038">
    <property type="protein sequence ID" value="KAK5050301.1"/>
    <property type="molecule type" value="Genomic_DNA"/>
</dbReference>
<dbReference type="InterPro" id="IPR003165">
    <property type="entry name" value="Piwi"/>
</dbReference>
<dbReference type="Pfam" id="PF02171">
    <property type="entry name" value="Piwi"/>
    <property type="match status" value="1"/>
</dbReference>
<dbReference type="PROSITE" id="PS50822">
    <property type="entry name" value="PIWI"/>
    <property type="match status" value="1"/>
</dbReference>
<dbReference type="SMART" id="SM00950">
    <property type="entry name" value="Piwi"/>
    <property type="match status" value="1"/>
</dbReference>
<name>A0ABR0IX44_9EURO</name>
<evidence type="ECO:0000256" key="1">
    <source>
        <dbReference type="SAM" id="MobiDB-lite"/>
    </source>
</evidence>
<proteinExistence type="predicted"/>
<comment type="caution">
    <text evidence="3">The sequence shown here is derived from an EMBL/GenBank/DDBJ whole genome shotgun (WGS) entry which is preliminary data.</text>
</comment>
<evidence type="ECO:0000313" key="3">
    <source>
        <dbReference type="EMBL" id="KAK5050301.1"/>
    </source>
</evidence>
<accession>A0ABR0IX44</accession>
<dbReference type="Gene3D" id="3.30.420.10">
    <property type="entry name" value="Ribonuclease H-like superfamily/Ribonuclease H"/>
    <property type="match status" value="1"/>
</dbReference>
<feature type="domain" description="Piwi" evidence="2">
    <location>
        <begin position="725"/>
        <end position="993"/>
    </location>
</feature>
<sequence>MSGGGYSHYGGRRGRNTYRGRNFQNNNYGNRTSIQNSLVGQMQNANLNDNEKFLFANHFAVSLGKTEEVYDYALTFREEGQATTTSKSVGKNSGNVTGQTEGSEKVPNIKKKRLVCLLLNDTRFKGAIATDYVTRLISLHELDIGSFPSEHSFDYYNEYEDRPDPNCKRYIITISKPTVVSFQNLLASLSQDRAREAPITFSEDDKVAAVRALNIIFSYPSYRECFPHQYPPEIPRMTTSNGHSFYGVVTQRSQETRLLPTATGDIFEYPRNHPGGLYSIPGFTRSIRTVVSANGNIDLNVNTTTACFWQHGINGGNGVKIHEKVQDLIETWLGHPSSENWRQLDAFLKGLPVRLLVPVDGIDPFNTVRGLDDIPPQYNDVCDMKHAAFQNTPGTVSQYYQQHHPWVPNRDIFVVKIGKKADNKYTTIPANLLEVLPGRANQNQDEKPAGAIRTPIANYDMITGTGLDTFYRGLPGGAQDFGLSLDRSMVRVSVDILSPPGLCYGRRLLVNEAECRRGTWTLRGVSSFASPARGKQWTCFEMSAGAGARTSDPGQLDTFRDSLGEAFGKYGMINMIFVNPSFPHGDGNEWLDERLLPDEFNIKTIELQFQTIKTQLQRLKDKGIDLAVIILPMHHIGLYSAIKRAGDHDVGIATVCHYIRGRNPRQNEPQTPRRIWGPNYTADCLANICMKINLKLDTNAANQILHDVPDEAGNMGETILTKRSMIIGIDVTHPGAGRVQDSPSVAACVGSVNPTFSQWPASLRPNVIDPPKNTDTKKKSKEEVDTDRKKESKEEVVVLDDMIFERLRDYYERNSRVPDQLIIYRDGVSESQFSMCANVEYTRICDGINNLYKTFPAINDPKPKIVLICAVKRNQTRLFPDPDPNMQTQNPIIGPVPRQADNKNPLPGCLVTDRITYGHGQDFFLVSQRAIQGTARPTHYNILVNQPGYTLEQIAKTTHHLCYLFGRSARSVGVCPAIYYADLAADRARCYVRKYYNSEPVPRGQNQDAGLRYDLGQFRNCLNLGPNMEKTMFYI</sequence>
<dbReference type="Gene3D" id="3.40.50.2300">
    <property type="match status" value="1"/>
</dbReference>
<dbReference type="PANTHER" id="PTHR22891">
    <property type="entry name" value="EUKARYOTIC TRANSLATION INITIATION FACTOR 2C"/>
    <property type="match status" value="1"/>
</dbReference>
<evidence type="ECO:0000313" key="4">
    <source>
        <dbReference type="Proteomes" id="UP001345691"/>
    </source>
</evidence>
<feature type="region of interest" description="Disordered" evidence="1">
    <location>
        <begin position="1"/>
        <end position="26"/>
    </location>
</feature>
<organism evidence="3 4">
    <name type="scientific">Exophiala sideris</name>
    <dbReference type="NCBI Taxonomy" id="1016849"/>
    <lineage>
        <taxon>Eukaryota</taxon>
        <taxon>Fungi</taxon>
        <taxon>Dikarya</taxon>
        <taxon>Ascomycota</taxon>
        <taxon>Pezizomycotina</taxon>
        <taxon>Eurotiomycetes</taxon>
        <taxon>Chaetothyriomycetidae</taxon>
        <taxon>Chaetothyriales</taxon>
        <taxon>Herpotrichiellaceae</taxon>
        <taxon>Exophiala</taxon>
    </lineage>
</organism>
<evidence type="ECO:0000259" key="2">
    <source>
        <dbReference type="PROSITE" id="PS50822"/>
    </source>
</evidence>
<dbReference type="InterPro" id="IPR036397">
    <property type="entry name" value="RNaseH_sf"/>
</dbReference>
<dbReference type="Proteomes" id="UP001345691">
    <property type="component" value="Unassembled WGS sequence"/>
</dbReference>
<feature type="compositionally biased region" description="Basic and acidic residues" evidence="1">
    <location>
        <begin position="772"/>
        <end position="792"/>
    </location>
</feature>
<dbReference type="InterPro" id="IPR032474">
    <property type="entry name" value="Argonaute_N"/>
</dbReference>
<feature type="region of interest" description="Disordered" evidence="1">
    <location>
        <begin position="81"/>
        <end position="104"/>
    </location>
</feature>
<keyword evidence="4" id="KW-1185">Reference proteome</keyword>